<gene>
    <name evidence="1" type="ORF">NCTC12360_00182</name>
</gene>
<dbReference type="EMBL" id="UFYW01000001">
    <property type="protein sequence ID" value="STD81767.1"/>
    <property type="molecule type" value="Genomic_DNA"/>
</dbReference>
<organism evidence="1 2">
    <name type="scientific">Enterococcus gallinarum</name>
    <dbReference type="NCBI Taxonomy" id="1353"/>
    <lineage>
        <taxon>Bacteria</taxon>
        <taxon>Bacillati</taxon>
        <taxon>Bacillota</taxon>
        <taxon>Bacilli</taxon>
        <taxon>Lactobacillales</taxon>
        <taxon>Enterococcaceae</taxon>
        <taxon>Enterococcus</taxon>
    </lineage>
</organism>
<evidence type="ECO:0000313" key="2">
    <source>
        <dbReference type="Proteomes" id="UP000254807"/>
    </source>
</evidence>
<accession>A0A376GT79</accession>
<sequence length="110" mass="11945">MIEEVQLGIQTAEAFGEWLEQLQIKGNQVKSALVFQEEETGTLDVCLEITYGSTAEALTGFPIVSLSLTILGEAFLYYVEAALAVANEFEGAGLLTDMLALVNQQKKEKA</sequence>
<protein>
    <submittedName>
        <fullName evidence="1">Uncharacterized protein</fullName>
    </submittedName>
</protein>
<name>A0A376GT79_ENTGA</name>
<keyword evidence="2" id="KW-1185">Reference proteome</keyword>
<dbReference type="Proteomes" id="UP000254807">
    <property type="component" value="Unassembled WGS sequence"/>
</dbReference>
<dbReference type="AlphaFoldDB" id="A0A376GT79"/>
<proteinExistence type="predicted"/>
<reference evidence="1 2" key="1">
    <citation type="submission" date="2018-06" db="EMBL/GenBank/DDBJ databases">
        <authorList>
            <consortium name="Pathogen Informatics"/>
            <person name="Doyle S."/>
        </authorList>
    </citation>
    <scope>NUCLEOTIDE SEQUENCE [LARGE SCALE GENOMIC DNA]</scope>
    <source>
        <strain evidence="1 2">NCTC12360</strain>
    </source>
</reference>
<evidence type="ECO:0000313" key="1">
    <source>
        <dbReference type="EMBL" id="STD81767.1"/>
    </source>
</evidence>
<dbReference type="RefSeq" id="WP_060815181.1">
    <property type="nucleotide sequence ID" value="NZ_JAMXHF010000021.1"/>
</dbReference>